<evidence type="ECO:0000313" key="2">
    <source>
        <dbReference type="Proteomes" id="UP000199045"/>
    </source>
</evidence>
<dbReference type="EMBL" id="FNBN01000002">
    <property type="protein sequence ID" value="SDF67872.1"/>
    <property type="molecule type" value="Genomic_DNA"/>
</dbReference>
<protein>
    <submittedName>
        <fullName evidence="1">Dual specificity phosphatase, catalytic domain</fullName>
    </submittedName>
</protein>
<proteinExistence type="predicted"/>
<dbReference type="OrthoDB" id="9814896at2"/>
<sequence length="160" mass="18135">MIRIHTNLFVGNTADCASHTPDLAVIHACKEPCHRKALGYKGNLSSDHPHYLVHEANNHLYLNMVDMEHELAPHFTDPIMLQAMTFIERNITTRPVLVHCNQGWSRSPSIALLYMARKGYIGNQSYTIAGNDFKAIYAPYNPGRGIAAYLNRNWEKLLAF</sequence>
<dbReference type="SUPFAM" id="SSF52799">
    <property type="entry name" value="(Phosphotyrosine protein) phosphatases II"/>
    <property type="match status" value="1"/>
</dbReference>
<evidence type="ECO:0000313" key="1">
    <source>
        <dbReference type="EMBL" id="SDF67872.1"/>
    </source>
</evidence>
<reference evidence="1 2" key="1">
    <citation type="submission" date="2016-10" db="EMBL/GenBank/DDBJ databases">
        <authorList>
            <person name="de Groot N.N."/>
        </authorList>
    </citation>
    <scope>NUCLEOTIDE SEQUENCE [LARGE SCALE GENOMIC DNA]</scope>
    <source>
        <strain evidence="1 2">DSM 527</strain>
    </source>
</reference>
<dbReference type="AlphaFoldDB" id="A0A1G7N1N5"/>
<dbReference type="CDD" id="cd14498">
    <property type="entry name" value="DSP"/>
    <property type="match status" value="1"/>
</dbReference>
<dbReference type="Proteomes" id="UP000199045">
    <property type="component" value="Unassembled WGS sequence"/>
</dbReference>
<organism evidence="1 2">
    <name type="scientific">Chitinophaga filiformis</name>
    <name type="common">Myxococcus filiformis</name>
    <name type="synonym">Flexibacter filiformis</name>
    <dbReference type="NCBI Taxonomy" id="104663"/>
    <lineage>
        <taxon>Bacteria</taxon>
        <taxon>Pseudomonadati</taxon>
        <taxon>Bacteroidota</taxon>
        <taxon>Chitinophagia</taxon>
        <taxon>Chitinophagales</taxon>
        <taxon>Chitinophagaceae</taxon>
        <taxon>Chitinophaga</taxon>
    </lineage>
</organism>
<dbReference type="Gene3D" id="3.90.190.10">
    <property type="entry name" value="Protein tyrosine phosphatase superfamily"/>
    <property type="match status" value="1"/>
</dbReference>
<dbReference type="RefSeq" id="WP_089831152.1">
    <property type="nucleotide sequence ID" value="NZ_FNBN01000002.1"/>
</dbReference>
<gene>
    <name evidence="1" type="ORF">SAMN04488121_102635</name>
</gene>
<dbReference type="InterPro" id="IPR029021">
    <property type="entry name" value="Prot-tyrosine_phosphatase-like"/>
</dbReference>
<dbReference type="STRING" id="104663.SAMN04488121_102635"/>
<accession>A0A1G7N1N5</accession>
<dbReference type="PROSITE" id="PS00383">
    <property type="entry name" value="TYR_PHOSPHATASE_1"/>
    <property type="match status" value="1"/>
</dbReference>
<name>A0A1G7N1N5_CHIFI</name>
<dbReference type="InterPro" id="IPR016130">
    <property type="entry name" value="Tyr_Pase_AS"/>
</dbReference>